<protein>
    <recommendedName>
        <fullName evidence="3">DUF4276 family protein</fullName>
    </recommendedName>
</protein>
<keyword evidence="2" id="KW-1185">Reference proteome</keyword>
<sequence>MSVRITIASIVEGYGEVTALPVLLRRITQDCGIWDAKIPEPHRIPRGKLIAQGGVENAVLQASRQVTGPGGVLVLFDADDDCPADYGPALLKRAQTARNDKEISVVLANREFEAWFLAAAASLAGHRGLADPLQPPSNPESIRDAKGWLTHQKIDGTSYKETIDQAPLAAVFDMAQARRNAASFDKFWRDVERLIR</sequence>
<dbReference type="Pfam" id="PF14103">
    <property type="entry name" value="DUF4276"/>
    <property type="match status" value="1"/>
</dbReference>
<dbReference type="RefSeq" id="WP_204017232.1">
    <property type="nucleotide sequence ID" value="NZ_BOOG01000036.1"/>
</dbReference>
<accession>A0A8J3RFN7</accession>
<proteinExistence type="predicted"/>
<evidence type="ECO:0000313" key="2">
    <source>
        <dbReference type="Proteomes" id="UP000610966"/>
    </source>
</evidence>
<dbReference type="AlphaFoldDB" id="A0A8J3RFN7"/>
<evidence type="ECO:0008006" key="3">
    <source>
        <dbReference type="Google" id="ProtNLM"/>
    </source>
</evidence>
<dbReference type="EMBL" id="BOOG01000036">
    <property type="protein sequence ID" value="GIH71533.1"/>
    <property type="molecule type" value="Genomic_DNA"/>
</dbReference>
<name>A0A8J3RFN7_9ACTN</name>
<dbReference type="Proteomes" id="UP000610966">
    <property type="component" value="Unassembled WGS sequence"/>
</dbReference>
<organism evidence="1 2">
    <name type="scientific">Sphaerimonospora thailandensis</name>
    <dbReference type="NCBI Taxonomy" id="795644"/>
    <lineage>
        <taxon>Bacteria</taxon>
        <taxon>Bacillati</taxon>
        <taxon>Actinomycetota</taxon>
        <taxon>Actinomycetes</taxon>
        <taxon>Streptosporangiales</taxon>
        <taxon>Streptosporangiaceae</taxon>
        <taxon>Sphaerimonospora</taxon>
    </lineage>
</organism>
<dbReference type="InterPro" id="IPR025455">
    <property type="entry name" value="DUF4276"/>
</dbReference>
<gene>
    <name evidence="1" type="ORF">Mth01_37860</name>
</gene>
<comment type="caution">
    <text evidence="1">The sequence shown here is derived from an EMBL/GenBank/DDBJ whole genome shotgun (WGS) entry which is preliminary data.</text>
</comment>
<reference evidence="1" key="1">
    <citation type="submission" date="2021-01" db="EMBL/GenBank/DDBJ databases">
        <title>Whole genome shotgun sequence of Sphaerimonospora thailandensis NBRC 107569.</title>
        <authorList>
            <person name="Komaki H."/>
            <person name="Tamura T."/>
        </authorList>
    </citation>
    <scope>NUCLEOTIDE SEQUENCE</scope>
    <source>
        <strain evidence="1">NBRC 107569</strain>
    </source>
</reference>
<evidence type="ECO:0000313" key="1">
    <source>
        <dbReference type="EMBL" id="GIH71533.1"/>
    </source>
</evidence>